<dbReference type="Pfam" id="PF01546">
    <property type="entry name" value="Peptidase_M20"/>
    <property type="match status" value="1"/>
</dbReference>
<reference evidence="9" key="1">
    <citation type="journal article" date="2019" name="Int. J. Syst. Evol. Microbiol.">
        <title>The Global Catalogue of Microorganisms (GCM) 10K type strain sequencing project: providing services to taxonomists for standard genome sequencing and annotation.</title>
        <authorList>
            <consortium name="The Broad Institute Genomics Platform"/>
            <consortium name="The Broad Institute Genome Sequencing Center for Infectious Disease"/>
            <person name="Wu L."/>
            <person name="Ma J."/>
        </authorList>
    </citation>
    <scope>NUCLEOTIDE SEQUENCE [LARGE SCALE GENOMIC DNA]</scope>
    <source>
        <strain evidence="9">JCM 17225</strain>
    </source>
</reference>
<dbReference type="Gene3D" id="3.40.630.10">
    <property type="entry name" value="Zn peptidases"/>
    <property type="match status" value="1"/>
</dbReference>
<evidence type="ECO:0000256" key="1">
    <source>
        <dbReference type="ARBA" id="ARBA00001936"/>
    </source>
</evidence>
<dbReference type="Proteomes" id="UP001501469">
    <property type="component" value="Unassembled WGS sequence"/>
</dbReference>
<dbReference type="Gene3D" id="3.30.70.360">
    <property type="match status" value="1"/>
</dbReference>
<dbReference type="NCBIfam" id="TIGR01879">
    <property type="entry name" value="hydantase"/>
    <property type="match status" value="1"/>
</dbReference>
<evidence type="ECO:0000256" key="6">
    <source>
        <dbReference type="ARBA" id="ARBA00023211"/>
    </source>
</evidence>
<dbReference type="EMBL" id="BAABDK010000010">
    <property type="protein sequence ID" value="GAA4029051.1"/>
    <property type="molecule type" value="Genomic_DNA"/>
</dbReference>
<keyword evidence="9" id="KW-1185">Reference proteome</keyword>
<gene>
    <name evidence="8" type="ORF">GCM10022409_11480</name>
</gene>
<dbReference type="InterPro" id="IPR036264">
    <property type="entry name" value="Bact_exopeptidase_dim_dom"/>
</dbReference>
<evidence type="ECO:0000256" key="3">
    <source>
        <dbReference type="ARBA" id="ARBA00011738"/>
    </source>
</evidence>
<evidence type="ECO:0000313" key="9">
    <source>
        <dbReference type="Proteomes" id="UP001501469"/>
    </source>
</evidence>
<comment type="subunit">
    <text evidence="3">Homodimer.</text>
</comment>
<sequence length="427" mass="45240">MEHDYPSRAEHIMARIHELAAISEDADGVTRTFGTPAFLQGRALVQSWCEAAGLATRLDGIGNLRARLASASPQAKTFVLASHIDTVVNAGKFDGPLGVLMGLDILENLHERQVALPFHVELIAFSDEEGVRFHSTYLGSTVVAGTFDHGLLTRADAGGITLARALEVMEADAARIAADSIPADDWLGYFEMHIEQGPVLWERQIPVALVTAIAGQMRVELTFTGMAGHAGTVPMDMRQDALCAAAEFILIAEQFALQHGRGLVATVGKLALSHAASNVIPGEVVCSLDLRSPDAVQLADAYGALKNYTEALAAQRNVGLGWNLVQKTAPVACAESLNATLAEAIADAGHEVVSLVSGAGHDAVPISAVAPATMMFIRCYKGISHNPLEDVELTDLTAAIEVADRFLGRLAVDVARQQAEATDGKRS</sequence>
<accession>A0ABP7TNT2</accession>
<dbReference type="SUPFAM" id="SSF55031">
    <property type="entry name" value="Bacterial exopeptidase dimerisation domain"/>
    <property type="match status" value="1"/>
</dbReference>
<comment type="cofactor">
    <cofactor evidence="1">
        <name>Mn(2+)</name>
        <dbReference type="ChEBI" id="CHEBI:29035"/>
    </cofactor>
</comment>
<proteinExistence type="inferred from homology"/>
<organism evidence="8 9">
    <name type="scientific">Hymenobacter glaciei</name>
    <dbReference type="NCBI Taxonomy" id="877209"/>
    <lineage>
        <taxon>Bacteria</taxon>
        <taxon>Pseudomonadati</taxon>
        <taxon>Bacteroidota</taxon>
        <taxon>Cytophagia</taxon>
        <taxon>Cytophagales</taxon>
        <taxon>Hymenobacteraceae</taxon>
        <taxon>Hymenobacter</taxon>
    </lineage>
</organism>
<protein>
    <submittedName>
        <fullName evidence="8">Allantoate amidohydrolase</fullName>
    </submittedName>
</protein>
<evidence type="ECO:0000259" key="7">
    <source>
        <dbReference type="Pfam" id="PF07687"/>
    </source>
</evidence>
<keyword evidence="6" id="KW-0464">Manganese</keyword>
<evidence type="ECO:0000256" key="5">
    <source>
        <dbReference type="ARBA" id="ARBA00022801"/>
    </source>
</evidence>
<dbReference type="Pfam" id="PF07687">
    <property type="entry name" value="M20_dimer"/>
    <property type="match status" value="1"/>
</dbReference>
<evidence type="ECO:0000256" key="4">
    <source>
        <dbReference type="ARBA" id="ARBA00022723"/>
    </source>
</evidence>
<comment type="similarity">
    <text evidence="2">Belongs to the peptidase M20 family.</text>
</comment>
<dbReference type="CDD" id="cd03884">
    <property type="entry name" value="M20_bAS"/>
    <property type="match status" value="1"/>
</dbReference>
<evidence type="ECO:0000256" key="2">
    <source>
        <dbReference type="ARBA" id="ARBA00006153"/>
    </source>
</evidence>
<dbReference type="SUPFAM" id="SSF53187">
    <property type="entry name" value="Zn-dependent exopeptidases"/>
    <property type="match status" value="1"/>
</dbReference>
<dbReference type="InterPro" id="IPR010158">
    <property type="entry name" value="Amidase_Cbmase"/>
</dbReference>
<dbReference type="InterPro" id="IPR002933">
    <property type="entry name" value="Peptidase_M20"/>
</dbReference>
<name>A0ABP7TNT2_9BACT</name>
<keyword evidence="4" id="KW-0479">Metal-binding</keyword>
<dbReference type="PANTHER" id="PTHR32494">
    <property type="entry name" value="ALLANTOATE DEIMINASE-RELATED"/>
    <property type="match status" value="1"/>
</dbReference>
<comment type="caution">
    <text evidence="8">The sequence shown here is derived from an EMBL/GenBank/DDBJ whole genome shotgun (WGS) entry which is preliminary data.</text>
</comment>
<dbReference type="RefSeq" id="WP_345051442.1">
    <property type="nucleotide sequence ID" value="NZ_BAABDK010000010.1"/>
</dbReference>
<dbReference type="PANTHER" id="PTHR32494:SF19">
    <property type="entry name" value="ALLANTOATE DEIMINASE-RELATED"/>
    <property type="match status" value="1"/>
</dbReference>
<evidence type="ECO:0000313" key="8">
    <source>
        <dbReference type="EMBL" id="GAA4029051.1"/>
    </source>
</evidence>
<dbReference type="InterPro" id="IPR011650">
    <property type="entry name" value="Peptidase_M20_dimer"/>
</dbReference>
<dbReference type="PIRSF" id="PIRSF001235">
    <property type="entry name" value="Amidase_carbamoylase"/>
    <property type="match status" value="1"/>
</dbReference>
<keyword evidence="5" id="KW-0378">Hydrolase</keyword>
<feature type="domain" description="Peptidase M20 dimerisation" evidence="7">
    <location>
        <begin position="214"/>
        <end position="314"/>
    </location>
</feature>